<evidence type="ECO:0000256" key="9">
    <source>
        <dbReference type="SAM" id="Phobius"/>
    </source>
</evidence>
<dbReference type="GO" id="GO:0008324">
    <property type="term" value="F:monoatomic cation transmembrane transporter activity"/>
    <property type="evidence" value="ECO:0007669"/>
    <property type="project" value="InterPro"/>
</dbReference>
<feature type="compositionally biased region" description="Basic and acidic residues" evidence="8">
    <location>
        <begin position="76"/>
        <end position="96"/>
    </location>
</feature>
<gene>
    <name evidence="12" type="ORF">CYNAS_LOCUS12487</name>
</gene>
<dbReference type="Gene3D" id="3.30.70.1350">
    <property type="entry name" value="Cation efflux protein, cytoplasmic domain"/>
    <property type="match status" value="1"/>
</dbReference>
<name>A0AA36GY67_CYLNA</name>
<organism evidence="12 13">
    <name type="scientific">Cylicocyclus nassatus</name>
    <name type="common">Nematode worm</name>
    <dbReference type="NCBI Taxonomy" id="53992"/>
    <lineage>
        <taxon>Eukaryota</taxon>
        <taxon>Metazoa</taxon>
        <taxon>Ecdysozoa</taxon>
        <taxon>Nematoda</taxon>
        <taxon>Chromadorea</taxon>
        <taxon>Rhabditida</taxon>
        <taxon>Rhabditina</taxon>
        <taxon>Rhabditomorpha</taxon>
        <taxon>Strongyloidea</taxon>
        <taxon>Strongylidae</taxon>
        <taxon>Cylicocyclus</taxon>
    </lineage>
</organism>
<dbReference type="EMBL" id="CATQJL010000223">
    <property type="protein sequence ID" value="CAJ0600504.1"/>
    <property type="molecule type" value="Genomic_DNA"/>
</dbReference>
<comment type="similarity">
    <text evidence="2">Belongs to the cation diffusion facilitator (CDF) transporter (TC 2.A.4) family. SLC30A subfamily.</text>
</comment>
<dbReference type="InterPro" id="IPR027469">
    <property type="entry name" value="Cation_efflux_TMD_sf"/>
</dbReference>
<dbReference type="SUPFAM" id="SSF160240">
    <property type="entry name" value="Cation efflux protein cytoplasmic domain-like"/>
    <property type="match status" value="1"/>
</dbReference>
<feature type="compositionally biased region" description="Polar residues" evidence="8">
    <location>
        <begin position="199"/>
        <end position="208"/>
    </location>
</feature>
<dbReference type="Pfam" id="PF01545">
    <property type="entry name" value="Cation_efflux"/>
    <property type="match status" value="1"/>
</dbReference>
<comment type="caution">
    <text evidence="12">The sequence shown here is derived from an EMBL/GenBank/DDBJ whole genome shotgun (WGS) entry which is preliminary data.</text>
</comment>
<dbReference type="FunFam" id="3.30.70.1350:FF:000001">
    <property type="entry name" value="Metal tolerance protein 11"/>
    <property type="match status" value="1"/>
</dbReference>
<dbReference type="InterPro" id="IPR036837">
    <property type="entry name" value="Cation_efflux_CTD_sf"/>
</dbReference>
<evidence type="ECO:0000259" key="10">
    <source>
        <dbReference type="Pfam" id="PF01545"/>
    </source>
</evidence>
<keyword evidence="5 9" id="KW-1133">Transmembrane helix</keyword>
<dbReference type="NCBIfam" id="TIGR01297">
    <property type="entry name" value="CDF"/>
    <property type="match status" value="1"/>
</dbReference>
<dbReference type="FunFam" id="1.20.1510.10:FF:000005">
    <property type="entry name" value="Putative Cation diffusion facilitator 1"/>
    <property type="match status" value="1"/>
</dbReference>
<feature type="transmembrane region" description="Helical" evidence="9">
    <location>
        <begin position="423"/>
        <end position="446"/>
    </location>
</feature>
<evidence type="ECO:0000256" key="1">
    <source>
        <dbReference type="ARBA" id="ARBA00004127"/>
    </source>
</evidence>
<keyword evidence="13" id="KW-1185">Reference proteome</keyword>
<keyword evidence="7 9" id="KW-0472">Membrane</keyword>
<feature type="domain" description="Cation efflux protein cytoplasmic" evidence="11">
    <location>
        <begin position="521"/>
        <end position="595"/>
    </location>
</feature>
<dbReference type="InterPro" id="IPR002524">
    <property type="entry name" value="Cation_efflux"/>
</dbReference>
<protein>
    <recommendedName>
        <fullName evidence="14">Cation efflux protein cytoplasmic domain-containing protein</fullName>
    </recommendedName>
</protein>
<feature type="transmembrane region" description="Helical" evidence="9">
    <location>
        <begin position="493"/>
        <end position="511"/>
    </location>
</feature>
<feature type="transmembrane region" description="Helical" evidence="9">
    <location>
        <begin position="382"/>
        <end position="403"/>
    </location>
</feature>
<feature type="region of interest" description="Disordered" evidence="8">
    <location>
        <begin position="192"/>
        <end position="291"/>
    </location>
</feature>
<sequence length="609" mass="68038">MPFSRMSTVHEQDEFSRKIILPESHSYNNANGPLPTIPHRPKEELILQPTTVAEKRNSVSENDTRFGLLDNEDEERLLGDSHRRPSADERLRRDAGNDAPTEMGARHVSTAPTLRTSSLPKGAASQSVTILPHATSVANVNVPRHSGNSPARIPLTPNELRKPKKEVSDYYKKQNELLENFKNDSEQIHVFQKTRTRQRLQSSTSTDTDLIKEEMEPSKRNSVSKESKDRRLSNDLSSSLDTAVAPLLKNTDGESDVEIGQPGRVPPNLLEETDNISVRERIPSETSSDRSLLAKHEAAQDAAKASGKAAVRLAHATLVVNVTLMLAKAVASYLSGSLSILSSLVDSCVDITSGLVISISTRMIKKRDPYLYPRGRTRLEPLSLIVISVVMGVASVQLIFGAIQRIHAAYQFHVHGVGEQPQLDVSITTVCIMVATVVVKFTLFMICQKYKHDPSIEVLAMDHRNDCLSNTVALTCAWLGTLFCYYLDPIGAILVSIYILYTWVSTGWEHLSKLSGRSAKPEFINRIIKVCIDHDPRISHLDTVYVYHFGTKFLVEVHIVLDKNMPLKVAHDISETLQINIESLPEVERAFVHTDYEYEHQPEDEHKIV</sequence>
<dbReference type="Gene3D" id="1.20.1510.10">
    <property type="entry name" value="Cation efflux protein transmembrane domain"/>
    <property type="match status" value="1"/>
</dbReference>
<evidence type="ECO:0000259" key="11">
    <source>
        <dbReference type="Pfam" id="PF16916"/>
    </source>
</evidence>
<accession>A0AA36GY67</accession>
<comment type="subcellular location">
    <subcellularLocation>
        <location evidence="1">Endomembrane system</location>
        <topology evidence="1">Multi-pass membrane protein</topology>
    </subcellularLocation>
</comment>
<proteinExistence type="inferred from homology"/>
<keyword evidence="3" id="KW-0813">Transport</keyword>
<evidence type="ECO:0008006" key="14">
    <source>
        <dbReference type="Google" id="ProtNLM"/>
    </source>
</evidence>
<dbReference type="PANTHER" id="PTHR43840">
    <property type="entry name" value="MITOCHONDRIAL METAL TRANSPORTER 1-RELATED"/>
    <property type="match status" value="1"/>
</dbReference>
<feature type="compositionally biased region" description="Basic and acidic residues" evidence="8">
    <location>
        <begin position="53"/>
        <end position="64"/>
    </location>
</feature>
<dbReference type="GO" id="GO:0016020">
    <property type="term" value="C:membrane"/>
    <property type="evidence" value="ECO:0007669"/>
    <property type="project" value="InterPro"/>
</dbReference>
<feature type="domain" description="Cation efflux protein transmembrane" evidence="10">
    <location>
        <begin position="316"/>
        <end position="514"/>
    </location>
</feature>
<keyword evidence="4 9" id="KW-0812">Transmembrane</keyword>
<evidence type="ECO:0000256" key="2">
    <source>
        <dbReference type="ARBA" id="ARBA00008873"/>
    </source>
</evidence>
<evidence type="ECO:0000256" key="7">
    <source>
        <dbReference type="ARBA" id="ARBA00023136"/>
    </source>
</evidence>
<dbReference type="InterPro" id="IPR050291">
    <property type="entry name" value="CDF_Transporter"/>
</dbReference>
<evidence type="ECO:0000256" key="8">
    <source>
        <dbReference type="SAM" id="MobiDB-lite"/>
    </source>
</evidence>
<evidence type="ECO:0000256" key="4">
    <source>
        <dbReference type="ARBA" id="ARBA00022692"/>
    </source>
</evidence>
<dbReference type="InterPro" id="IPR027470">
    <property type="entry name" value="Cation_efflux_CTD"/>
</dbReference>
<evidence type="ECO:0000256" key="6">
    <source>
        <dbReference type="ARBA" id="ARBA00023065"/>
    </source>
</evidence>
<reference evidence="12" key="1">
    <citation type="submission" date="2023-07" db="EMBL/GenBank/DDBJ databases">
        <authorList>
            <consortium name="CYATHOMIX"/>
        </authorList>
    </citation>
    <scope>NUCLEOTIDE SEQUENCE</scope>
    <source>
        <strain evidence="12">N/A</strain>
    </source>
</reference>
<dbReference type="InterPro" id="IPR058533">
    <property type="entry name" value="Cation_efflux_TM"/>
</dbReference>
<feature type="region of interest" description="Disordered" evidence="8">
    <location>
        <begin position="140"/>
        <end position="167"/>
    </location>
</feature>
<dbReference type="AlphaFoldDB" id="A0AA36GY67"/>
<dbReference type="PANTHER" id="PTHR43840:SF13">
    <property type="entry name" value="CATION EFFLUX PROTEIN CYTOPLASMIC DOMAIN-CONTAINING PROTEIN"/>
    <property type="match status" value="1"/>
</dbReference>
<evidence type="ECO:0000313" key="13">
    <source>
        <dbReference type="Proteomes" id="UP001176961"/>
    </source>
</evidence>
<dbReference type="Pfam" id="PF16916">
    <property type="entry name" value="ZT_dimer"/>
    <property type="match status" value="1"/>
</dbReference>
<feature type="compositionally biased region" description="Basic and acidic residues" evidence="8">
    <location>
        <begin position="209"/>
        <end position="233"/>
    </location>
</feature>
<dbReference type="SUPFAM" id="SSF161111">
    <property type="entry name" value="Cation efflux protein transmembrane domain-like"/>
    <property type="match status" value="1"/>
</dbReference>
<evidence type="ECO:0000256" key="3">
    <source>
        <dbReference type="ARBA" id="ARBA00022448"/>
    </source>
</evidence>
<dbReference type="Proteomes" id="UP001176961">
    <property type="component" value="Unassembled WGS sequence"/>
</dbReference>
<feature type="transmembrane region" description="Helical" evidence="9">
    <location>
        <begin position="340"/>
        <end position="361"/>
    </location>
</feature>
<evidence type="ECO:0000313" key="12">
    <source>
        <dbReference type="EMBL" id="CAJ0600504.1"/>
    </source>
</evidence>
<evidence type="ECO:0000256" key="5">
    <source>
        <dbReference type="ARBA" id="ARBA00022989"/>
    </source>
</evidence>
<dbReference type="GO" id="GO:0012505">
    <property type="term" value="C:endomembrane system"/>
    <property type="evidence" value="ECO:0007669"/>
    <property type="project" value="UniProtKB-SubCell"/>
</dbReference>
<feature type="region of interest" description="Disordered" evidence="8">
    <location>
        <begin position="1"/>
        <end position="104"/>
    </location>
</feature>
<keyword evidence="6" id="KW-0406">Ion transport</keyword>
<feature type="compositionally biased region" description="Basic and acidic residues" evidence="8">
    <location>
        <begin position="8"/>
        <end position="17"/>
    </location>
</feature>